<organism evidence="6 7">
    <name type="scientific">Actinocorallia libanotica</name>
    <dbReference type="NCBI Taxonomy" id="46162"/>
    <lineage>
        <taxon>Bacteria</taxon>
        <taxon>Bacillati</taxon>
        <taxon>Actinomycetota</taxon>
        <taxon>Actinomycetes</taxon>
        <taxon>Streptosporangiales</taxon>
        <taxon>Thermomonosporaceae</taxon>
        <taxon>Actinocorallia</taxon>
    </lineage>
</organism>
<accession>A0ABN1QX84</accession>
<evidence type="ECO:0000313" key="7">
    <source>
        <dbReference type="Proteomes" id="UP001500665"/>
    </source>
</evidence>
<sequence>MSASGAKQLVLYLPVLHAGYERFLERHEDADEVLLLGRGFHDLFPALRKDIRALDPARAAAYLGGPPRVRVIEPADLPGALTGRLVMPHEEIMRELADRYGLKPDFERTFLRWDRPWSLEEAPVGSARITGDEFDRHFIRKARVQADRSSDWWRQVGAVAVRDGEILAEAHNHHHPTEYSPYLDGDPRNEFRRGLRADLSTAIHAEATIVATAAREGLSLKGADLYVTTFPCPACARLIAETGFRRLYFTGTYSVLDGEGILKAGDVEPVWVDLNG</sequence>
<evidence type="ECO:0000313" key="6">
    <source>
        <dbReference type="EMBL" id="GAA0948734.1"/>
    </source>
</evidence>
<dbReference type="Gene3D" id="3.40.140.10">
    <property type="entry name" value="Cytidine Deaminase, domain 2"/>
    <property type="match status" value="1"/>
</dbReference>
<gene>
    <name evidence="6" type="ORF">GCM10009550_25370</name>
</gene>
<dbReference type="PROSITE" id="PS51747">
    <property type="entry name" value="CYT_DCMP_DEAMINASES_2"/>
    <property type="match status" value="1"/>
</dbReference>
<dbReference type="Pfam" id="PF00383">
    <property type="entry name" value="dCMP_cyt_deam_1"/>
    <property type="match status" value="1"/>
</dbReference>
<dbReference type="InterPro" id="IPR002125">
    <property type="entry name" value="CMP_dCMP_dom"/>
</dbReference>
<proteinExistence type="inferred from homology"/>
<dbReference type="PROSITE" id="PS00903">
    <property type="entry name" value="CYT_DCMP_DEAMINASES_1"/>
    <property type="match status" value="1"/>
</dbReference>
<evidence type="ECO:0000256" key="1">
    <source>
        <dbReference type="ARBA" id="ARBA00006576"/>
    </source>
</evidence>
<feature type="domain" description="CMP/dCMP-type deaminase" evidence="5">
    <location>
        <begin position="133"/>
        <end position="264"/>
    </location>
</feature>
<keyword evidence="3" id="KW-0378">Hydrolase</keyword>
<comment type="caution">
    <text evidence="6">The sequence shown here is derived from an EMBL/GenBank/DDBJ whole genome shotgun (WGS) entry which is preliminary data.</text>
</comment>
<dbReference type="InterPro" id="IPR015517">
    <property type="entry name" value="dCMP_deaminase-rel"/>
</dbReference>
<evidence type="ECO:0000256" key="3">
    <source>
        <dbReference type="ARBA" id="ARBA00022801"/>
    </source>
</evidence>
<dbReference type="SUPFAM" id="SSF53927">
    <property type="entry name" value="Cytidine deaminase-like"/>
    <property type="match status" value="1"/>
</dbReference>
<name>A0ABN1QX84_9ACTN</name>
<dbReference type="PANTHER" id="PTHR11086">
    <property type="entry name" value="DEOXYCYTIDYLATE DEAMINASE-RELATED"/>
    <property type="match status" value="1"/>
</dbReference>
<evidence type="ECO:0000256" key="2">
    <source>
        <dbReference type="ARBA" id="ARBA00022723"/>
    </source>
</evidence>
<dbReference type="InterPro" id="IPR016192">
    <property type="entry name" value="APOBEC/CMP_deaminase_Zn-bd"/>
</dbReference>
<evidence type="ECO:0000256" key="4">
    <source>
        <dbReference type="ARBA" id="ARBA00022833"/>
    </source>
</evidence>
<dbReference type="Proteomes" id="UP001500665">
    <property type="component" value="Unassembled WGS sequence"/>
</dbReference>
<dbReference type="PANTHER" id="PTHR11086:SF18">
    <property type="entry name" value="DEOXYCYTIDYLATE DEAMINASE"/>
    <property type="match status" value="1"/>
</dbReference>
<dbReference type="InterPro" id="IPR016193">
    <property type="entry name" value="Cytidine_deaminase-like"/>
</dbReference>
<keyword evidence="2" id="KW-0479">Metal-binding</keyword>
<keyword evidence="7" id="KW-1185">Reference proteome</keyword>
<reference evidence="6 7" key="1">
    <citation type="journal article" date="2019" name="Int. J. Syst. Evol. Microbiol.">
        <title>The Global Catalogue of Microorganisms (GCM) 10K type strain sequencing project: providing services to taxonomists for standard genome sequencing and annotation.</title>
        <authorList>
            <consortium name="The Broad Institute Genomics Platform"/>
            <consortium name="The Broad Institute Genome Sequencing Center for Infectious Disease"/>
            <person name="Wu L."/>
            <person name="Ma J."/>
        </authorList>
    </citation>
    <scope>NUCLEOTIDE SEQUENCE [LARGE SCALE GENOMIC DNA]</scope>
    <source>
        <strain evidence="6 7">JCM 10696</strain>
    </source>
</reference>
<evidence type="ECO:0000259" key="5">
    <source>
        <dbReference type="PROSITE" id="PS51747"/>
    </source>
</evidence>
<comment type="similarity">
    <text evidence="1">Belongs to the cytidine and deoxycytidylate deaminase family.</text>
</comment>
<dbReference type="EMBL" id="BAAAHH010000008">
    <property type="protein sequence ID" value="GAA0948734.1"/>
    <property type="molecule type" value="Genomic_DNA"/>
</dbReference>
<protein>
    <recommendedName>
        <fullName evidence="5">CMP/dCMP-type deaminase domain-containing protein</fullName>
    </recommendedName>
</protein>
<dbReference type="RefSeq" id="WP_344240151.1">
    <property type="nucleotide sequence ID" value="NZ_BAAAHH010000008.1"/>
</dbReference>
<keyword evidence="4" id="KW-0862">Zinc</keyword>